<dbReference type="WBParaSite" id="NBR_0001859001-mRNA-1">
    <property type="protein sequence ID" value="NBR_0001859001-mRNA-1"/>
    <property type="gene ID" value="NBR_0001859001"/>
</dbReference>
<keyword evidence="2" id="KW-1185">Reference proteome</keyword>
<protein>
    <submittedName>
        <fullName evidence="3">Signal transduction histidine kinase</fullName>
    </submittedName>
</protein>
<proteinExistence type="predicted"/>
<reference evidence="1 2" key="2">
    <citation type="submission" date="2018-11" db="EMBL/GenBank/DDBJ databases">
        <authorList>
            <consortium name="Pathogen Informatics"/>
        </authorList>
    </citation>
    <scope>NUCLEOTIDE SEQUENCE [LARGE SCALE GENOMIC DNA]</scope>
</reference>
<sequence>MISRLLDTLEAQLSQHEANTFNIANQWQERKEHPNASGSTSISHLLQQARQEQAILSEIGSRIVAVILINAEKAKSANFTTGQQK</sequence>
<accession>A0A0N4YMZ8</accession>
<organism evidence="3">
    <name type="scientific">Nippostrongylus brasiliensis</name>
    <name type="common">Rat hookworm</name>
    <dbReference type="NCBI Taxonomy" id="27835"/>
    <lineage>
        <taxon>Eukaryota</taxon>
        <taxon>Metazoa</taxon>
        <taxon>Ecdysozoa</taxon>
        <taxon>Nematoda</taxon>
        <taxon>Chromadorea</taxon>
        <taxon>Rhabditida</taxon>
        <taxon>Rhabditina</taxon>
        <taxon>Rhabditomorpha</taxon>
        <taxon>Strongyloidea</taxon>
        <taxon>Heligmosomidae</taxon>
        <taxon>Nippostrongylus</taxon>
    </lineage>
</organism>
<gene>
    <name evidence="1" type="ORF">NBR_LOCUS18591</name>
</gene>
<name>A0A0N4YMZ8_NIPBR</name>
<evidence type="ECO:0000313" key="3">
    <source>
        <dbReference type="WBParaSite" id="NBR_0001859001-mRNA-1"/>
    </source>
</evidence>
<dbReference type="AlphaFoldDB" id="A0A0N4YMZ8"/>
<dbReference type="EMBL" id="UYSL01023540">
    <property type="protein sequence ID" value="VDL82316.1"/>
    <property type="molecule type" value="Genomic_DNA"/>
</dbReference>
<evidence type="ECO:0000313" key="1">
    <source>
        <dbReference type="EMBL" id="VDL82316.1"/>
    </source>
</evidence>
<evidence type="ECO:0000313" key="2">
    <source>
        <dbReference type="Proteomes" id="UP000271162"/>
    </source>
</evidence>
<reference evidence="3" key="1">
    <citation type="submission" date="2017-02" db="UniProtKB">
        <authorList>
            <consortium name="WormBaseParasite"/>
        </authorList>
    </citation>
    <scope>IDENTIFICATION</scope>
</reference>
<dbReference type="Proteomes" id="UP000271162">
    <property type="component" value="Unassembled WGS sequence"/>
</dbReference>